<feature type="domain" description="SGNH" evidence="2">
    <location>
        <begin position="64"/>
        <end position="289"/>
    </location>
</feature>
<dbReference type="Gene3D" id="3.40.50.1110">
    <property type="entry name" value="SGNH hydrolase"/>
    <property type="match status" value="1"/>
</dbReference>
<dbReference type="SUPFAM" id="SSF52266">
    <property type="entry name" value="SGNH hydrolase"/>
    <property type="match status" value="1"/>
</dbReference>
<gene>
    <name evidence="3" type="ORF">GCM10022223_68720</name>
</gene>
<proteinExistence type="predicted"/>
<dbReference type="RefSeq" id="WP_231486636.1">
    <property type="nucleotide sequence ID" value="NZ_BAAAZO010000013.1"/>
</dbReference>
<organism evidence="3 4">
    <name type="scientific">Kineosporia mesophila</name>
    <dbReference type="NCBI Taxonomy" id="566012"/>
    <lineage>
        <taxon>Bacteria</taxon>
        <taxon>Bacillati</taxon>
        <taxon>Actinomycetota</taxon>
        <taxon>Actinomycetes</taxon>
        <taxon>Kineosporiales</taxon>
        <taxon>Kineosporiaceae</taxon>
        <taxon>Kineosporia</taxon>
    </lineage>
</organism>
<feature type="chain" id="PRO_5045746865" description="SGNH domain-containing protein" evidence="1">
    <location>
        <begin position="23"/>
        <end position="308"/>
    </location>
</feature>
<dbReference type="Proteomes" id="UP001501074">
    <property type="component" value="Unassembled WGS sequence"/>
</dbReference>
<dbReference type="InterPro" id="IPR043968">
    <property type="entry name" value="SGNH"/>
</dbReference>
<evidence type="ECO:0000256" key="1">
    <source>
        <dbReference type="SAM" id="SignalP"/>
    </source>
</evidence>
<feature type="signal peptide" evidence="1">
    <location>
        <begin position="1"/>
        <end position="22"/>
    </location>
</feature>
<evidence type="ECO:0000313" key="4">
    <source>
        <dbReference type="Proteomes" id="UP001501074"/>
    </source>
</evidence>
<dbReference type="Pfam" id="PF19040">
    <property type="entry name" value="SGNH"/>
    <property type="match status" value="1"/>
</dbReference>
<evidence type="ECO:0000313" key="3">
    <source>
        <dbReference type="EMBL" id="GAA3639825.1"/>
    </source>
</evidence>
<comment type="caution">
    <text evidence="3">The sequence shown here is derived from an EMBL/GenBank/DDBJ whole genome shotgun (WGS) entry which is preliminary data.</text>
</comment>
<dbReference type="InterPro" id="IPR036514">
    <property type="entry name" value="SGNH_hydro_sf"/>
</dbReference>
<accession>A0ABP7ASS0</accession>
<reference evidence="4" key="1">
    <citation type="journal article" date="2019" name="Int. J. Syst. Evol. Microbiol.">
        <title>The Global Catalogue of Microorganisms (GCM) 10K type strain sequencing project: providing services to taxonomists for standard genome sequencing and annotation.</title>
        <authorList>
            <consortium name="The Broad Institute Genomics Platform"/>
            <consortium name="The Broad Institute Genome Sequencing Center for Infectious Disease"/>
            <person name="Wu L."/>
            <person name="Ma J."/>
        </authorList>
    </citation>
    <scope>NUCLEOTIDE SEQUENCE [LARGE SCALE GENOMIC DNA]</scope>
    <source>
        <strain evidence="4">JCM 16902</strain>
    </source>
</reference>
<evidence type="ECO:0000259" key="2">
    <source>
        <dbReference type="Pfam" id="PF19040"/>
    </source>
</evidence>
<dbReference type="PROSITE" id="PS51257">
    <property type="entry name" value="PROKAR_LIPOPROTEIN"/>
    <property type="match status" value="1"/>
</dbReference>
<sequence length="308" mass="32405">MTRFAARAIGLVGMLLVLIACAPEGTPLPGASPGVAITPDPARAKQDSGDLYARGCASGYQDAVVRPCVFDDSATGGSPLVVAVGDSKTAQWAPTLQVLAARHHWKLITMTKSGCAFSDIHRVRVGKEYRTCVAWNASALKAVRRLKPALVVTTELDHYPTMVDGKPLKGAANRAEMVRGLSTRINQVKAAGIPVVTVAETPRMGFDAAACVQAHPGRLDSCSRPREQVLGGAGVVSAAAERSGVPVIDLTSHFCSATTCPAVLGNLLLYRDDHHITATFARSLAPSFEAGLQRGLTPAQARKLLTYS</sequence>
<dbReference type="EMBL" id="BAAAZO010000013">
    <property type="protein sequence ID" value="GAA3639825.1"/>
    <property type="molecule type" value="Genomic_DNA"/>
</dbReference>
<keyword evidence="4" id="KW-1185">Reference proteome</keyword>
<name>A0ABP7ASS0_9ACTN</name>
<keyword evidence="1" id="KW-0732">Signal</keyword>
<protein>
    <recommendedName>
        <fullName evidence="2">SGNH domain-containing protein</fullName>
    </recommendedName>
</protein>